<sequence length="91" mass="9980">MDTSANNSEVECAFACLPNNCNVQESALVTCCSREKGLKEKRSPPKKDTIITIKQQQETTNPNLSITPTSTVVNIVELEQSGSNYRTTDNT</sequence>
<protein>
    <submittedName>
        <fullName evidence="1">Uncharacterized protein</fullName>
    </submittedName>
</protein>
<organism evidence="1 2">
    <name type="scientific">Meloidogyne enterolobii</name>
    <name type="common">Root-knot nematode worm</name>
    <name type="synonym">Meloidogyne mayaguensis</name>
    <dbReference type="NCBI Taxonomy" id="390850"/>
    <lineage>
        <taxon>Eukaryota</taxon>
        <taxon>Metazoa</taxon>
        <taxon>Ecdysozoa</taxon>
        <taxon>Nematoda</taxon>
        <taxon>Chromadorea</taxon>
        <taxon>Rhabditida</taxon>
        <taxon>Tylenchina</taxon>
        <taxon>Tylenchomorpha</taxon>
        <taxon>Tylenchoidea</taxon>
        <taxon>Meloidogynidae</taxon>
        <taxon>Meloidogyninae</taxon>
        <taxon>Meloidogyne</taxon>
    </lineage>
</organism>
<dbReference type="Proteomes" id="UP001497535">
    <property type="component" value="Unassembled WGS sequence"/>
</dbReference>
<reference evidence="1" key="1">
    <citation type="submission" date="2023-11" db="EMBL/GenBank/DDBJ databases">
        <authorList>
            <person name="Poullet M."/>
        </authorList>
    </citation>
    <scope>NUCLEOTIDE SEQUENCE</scope>
    <source>
        <strain evidence="1">E1834</strain>
    </source>
</reference>
<keyword evidence="2" id="KW-1185">Reference proteome</keyword>
<gene>
    <name evidence="1" type="ORF">MENTE1834_LOCUS20388</name>
</gene>
<accession>A0ACB0Z3Y9</accession>
<comment type="caution">
    <text evidence="1">The sequence shown here is derived from an EMBL/GenBank/DDBJ whole genome shotgun (WGS) entry which is preliminary data.</text>
</comment>
<proteinExistence type="predicted"/>
<dbReference type="EMBL" id="CAVMJV010000024">
    <property type="protein sequence ID" value="CAK5073701.1"/>
    <property type="molecule type" value="Genomic_DNA"/>
</dbReference>
<evidence type="ECO:0000313" key="2">
    <source>
        <dbReference type="Proteomes" id="UP001497535"/>
    </source>
</evidence>
<name>A0ACB0Z3Y9_MELEN</name>
<evidence type="ECO:0000313" key="1">
    <source>
        <dbReference type="EMBL" id="CAK5073701.1"/>
    </source>
</evidence>